<proteinExistence type="predicted"/>
<dbReference type="PANTHER" id="PTHR13060:SF0">
    <property type="entry name" value="PROTEIN ECDYSONELESS HOMOLOG"/>
    <property type="match status" value="1"/>
</dbReference>
<evidence type="ECO:0000256" key="1">
    <source>
        <dbReference type="SAM" id="MobiDB-lite"/>
    </source>
</evidence>
<dbReference type="InterPro" id="IPR010770">
    <property type="entry name" value="Ecd"/>
</dbReference>
<evidence type="ECO:0000313" key="3">
    <source>
        <dbReference type="Proteomes" id="UP000278143"/>
    </source>
</evidence>
<dbReference type="GO" id="GO:0005634">
    <property type="term" value="C:nucleus"/>
    <property type="evidence" value="ECO:0007669"/>
    <property type="project" value="TreeGrafter"/>
</dbReference>
<evidence type="ECO:0000313" key="2">
    <source>
        <dbReference type="EMBL" id="RKP27685.1"/>
    </source>
</evidence>
<organism evidence="2 3">
    <name type="scientific">Syncephalis pseudoplumigaleata</name>
    <dbReference type="NCBI Taxonomy" id="1712513"/>
    <lineage>
        <taxon>Eukaryota</taxon>
        <taxon>Fungi</taxon>
        <taxon>Fungi incertae sedis</taxon>
        <taxon>Zoopagomycota</taxon>
        <taxon>Zoopagomycotina</taxon>
        <taxon>Zoopagomycetes</taxon>
        <taxon>Zoopagales</taxon>
        <taxon>Piptocephalidaceae</taxon>
        <taxon>Syncephalis</taxon>
    </lineage>
</organism>
<dbReference type="EMBL" id="KZ989168">
    <property type="protein sequence ID" value="RKP27685.1"/>
    <property type="molecule type" value="Genomic_DNA"/>
</dbReference>
<name>A0A4P9Z5A6_9FUNG</name>
<sequence length="562" mass="63118">MTTPDTFASLDDHSWLKRRPTPAEDTVAYRVWFSRERTPDLARAEQLAVAIAGQLLVHTQAYIWQKEPFRLVAKQGAPILLGHGVQYGLRAKHAMQWTDSDEDGCYLAGTTIFGDCIDDEWFIVFLLREISRSYDDAVIQWACHTMARFPPSTCVPVTVRFTRTLYAQLVRQPFHPPKPFRLPPPTSPDFKAAELGMKLACGFEILCAMGNLAAHNDADPVNDPMDVEHYPFAQDPQWIQFSSQLKETGYYQEEIEGSAQYQALDRKAREYYIKHKQQMHTSETAMAWAIARMHALWSLPVASDELRQSMQRDTHEDDDRWLDVDPSALDRMLNDEEQAFSKVDHMASLGIMQMMEEAEAEGEEEEEEEEDASSDDDEDEDGADGDELARIVHERELGIEDDMELARKKERVAANAASSDVIQLDSAKFFEIAQSLFGDISATTTAPLAGTSKAKEPTAVGAPSMPSNEEEEEEEEFEAAMHAMDAELATTTLAKSFSRAVNIEVIEGGDDEEDEEAEVAEDAVQEDEAVEQAPPAPLEALDLDYNLVKNLLASFDINIDHR</sequence>
<dbReference type="Pfam" id="PF07093">
    <property type="entry name" value="SGT1"/>
    <property type="match status" value="2"/>
</dbReference>
<keyword evidence="3" id="KW-1185">Reference proteome</keyword>
<gene>
    <name evidence="2" type="ORF">SYNPS1DRAFT_26675</name>
</gene>
<dbReference type="PANTHER" id="PTHR13060">
    <property type="entry name" value="SGT1 PROTEIN HSGT1 SUPPRESSOR OF GCR2"/>
    <property type="match status" value="1"/>
</dbReference>
<feature type="region of interest" description="Disordered" evidence="1">
    <location>
        <begin position="449"/>
        <end position="474"/>
    </location>
</feature>
<dbReference type="Proteomes" id="UP000278143">
    <property type="component" value="Unassembled WGS sequence"/>
</dbReference>
<dbReference type="OrthoDB" id="27237at2759"/>
<reference evidence="3" key="1">
    <citation type="journal article" date="2018" name="Nat. Microbiol.">
        <title>Leveraging single-cell genomics to expand the fungal tree of life.</title>
        <authorList>
            <person name="Ahrendt S.R."/>
            <person name="Quandt C.A."/>
            <person name="Ciobanu D."/>
            <person name="Clum A."/>
            <person name="Salamov A."/>
            <person name="Andreopoulos B."/>
            <person name="Cheng J.F."/>
            <person name="Woyke T."/>
            <person name="Pelin A."/>
            <person name="Henrissat B."/>
            <person name="Reynolds N.K."/>
            <person name="Benny G.L."/>
            <person name="Smith M.E."/>
            <person name="James T.Y."/>
            <person name="Grigoriev I.V."/>
        </authorList>
    </citation>
    <scope>NUCLEOTIDE SEQUENCE [LARGE SCALE GENOMIC DNA]</scope>
    <source>
        <strain evidence="3">Benny S71-1</strain>
    </source>
</reference>
<accession>A0A4P9Z5A6</accession>
<feature type="region of interest" description="Disordered" evidence="1">
    <location>
        <begin position="357"/>
        <end position="384"/>
    </location>
</feature>
<dbReference type="AlphaFoldDB" id="A0A4P9Z5A6"/>
<protein>
    <submittedName>
        <fullName evidence="2">SGT1 protein-domain-containing protein</fullName>
    </submittedName>
</protein>